<feature type="region of interest" description="Disordered" evidence="1">
    <location>
        <begin position="1"/>
        <end position="35"/>
    </location>
</feature>
<dbReference type="EMBL" id="FCNW02000061">
    <property type="protein sequence ID" value="SAL64217.1"/>
    <property type="molecule type" value="Genomic_DNA"/>
</dbReference>
<evidence type="ECO:0000313" key="2">
    <source>
        <dbReference type="EMBL" id="SAL64217.1"/>
    </source>
</evidence>
<keyword evidence="3" id="KW-1185">Reference proteome</keyword>
<evidence type="ECO:0000313" key="3">
    <source>
        <dbReference type="Proteomes" id="UP000054977"/>
    </source>
</evidence>
<name>A0A158J5S4_9BURK</name>
<organism evidence="2 3">
    <name type="scientific">Caballeronia humi</name>
    <dbReference type="NCBI Taxonomy" id="326474"/>
    <lineage>
        <taxon>Bacteria</taxon>
        <taxon>Pseudomonadati</taxon>
        <taxon>Pseudomonadota</taxon>
        <taxon>Betaproteobacteria</taxon>
        <taxon>Burkholderiales</taxon>
        <taxon>Burkholderiaceae</taxon>
        <taxon>Caballeronia</taxon>
    </lineage>
</organism>
<dbReference type="AlphaFoldDB" id="A0A158J5S4"/>
<comment type="caution">
    <text evidence="2">The sequence shown here is derived from an EMBL/GenBank/DDBJ whole genome shotgun (WGS) entry which is preliminary data.</text>
</comment>
<protein>
    <submittedName>
        <fullName evidence="2">Uncharacterized protein</fullName>
    </submittedName>
</protein>
<accession>A0A158J5S4</accession>
<gene>
    <name evidence="2" type="ORF">AWB65_06010</name>
</gene>
<evidence type="ECO:0000256" key="1">
    <source>
        <dbReference type="SAM" id="MobiDB-lite"/>
    </source>
</evidence>
<reference evidence="2" key="1">
    <citation type="submission" date="2016-01" db="EMBL/GenBank/DDBJ databases">
        <authorList>
            <person name="Peeters C."/>
        </authorList>
    </citation>
    <scope>NUCLEOTIDE SEQUENCE [LARGE SCALE GENOMIC DNA]</scope>
    <source>
        <strain evidence="2">LMG 22934</strain>
    </source>
</reference>
<feature type="compositionally biased region" description="Basic and acidic residues" evidence="1">
    <location>
        <begin position="15"/>
        <end position="35"/>
    </location>
</feature>
<sequence>MHGHGGLAGPAPGEHCVRDNDGHFKRPALDGEREQ</sequence>
<proteinExistence type="predicted"/>
<dbReference type="Proteomes" id="UP000054977">
    <property type="component" value="Unassembled WGS sequence"/>
</dbReference>